<comment type="caution">
    <text evidence="6">The sequence shown here is derived from an EMBL/GenBank/DDBJ whole genome shotgun (WGS) entry which is preliminary data.</text>
</comment>
<dbReference type="InterPro" id="IPR003018">
    <property type="entry name" value="GAF"/>
</dbReference>
<dbReference type="SUPFAM" id="SSF55874">
    <property type="entry name" value="ATPase domain of HSP90 chaperone/DNA topoisomerase II/histidine kinase"/>
    <property type="match status" value="1"/>
</dbReference>
<keyword evidence="4" id="KW-0902">Two-component regulatory system</keyword>
<keyword evidence="3" id="KW-0418">Kinase</keyword>
<dbReference type="SMART" id="SM00065">
    <property type="entry name" value="GAF"/>
    <property type="match status" value="1"/>
</dbReference>
<dbReference type="SMART" id="SM00387">
    <property type="entry name" value="HATPase_c"/>
    <property type="match status" value="1"/>
</dbReference>
<feature type="domain" description="Histidine kinase" evidence="5">
    <location>
        <begin position="179"/>
        <end position="390"/>
    </location>
</feature>
<dbReference type="InterPro" id="IPR036890">
    <property type="entry name" value="HATPase_C_sf"/>
</dbReference>
<dbReference type="InterPro" id="IPR004358">
    <property type="entry name" value="Sig_transdc_His_kin-like_C"/>
</dbReference>
<dbReference type="PRINTS" id="PR00344">
    <property type="entry name" value="BCTRLSENSOR"/>
</dbReference>
<dbReference type="GO" id="GO:0000155">
    <property type="term" value="F:phosphorelay sensor kinase activity"/>
    <property type="evidence" value="ECO:0007669"/>
    <property type="project" value="TreeGrafter"/>
</dbReference>
<dbReference type="InterPro" id="IPR003594">
    <property type="entry name" value="HATPase_dom"/>
</dbReference>
<evidence type="ECO:0000256" key="1">
    <source>
        <dbReference type="ARBA" id="ARBA00000085"/>
    </source>
</evidence>
<name>A0A8J3I1N8_9CHLR</name>
<evidence type="ECO:0000313" key="6">
    <source>
        <dbReference type="EMBL" id="GHO45068.1"/>
    </source>
</evidence>
<dbReference type="CDD" id="cd00075">
    <property type="entry name" value="HATPase"/>
    <property type="match status" value="1"/>
</dbReference>
<evidence type="ECO:0000256" key="3">
    <source>
        <dbReference type="ARBA" id="ARBA00022777"/>
    </source>
</evidence>
<dbReference type="Gene3D" id="3.30.565.10">
    <property type="entry name" value="Histidine kinase-like ATPase, C-terminal domain"/>
    <property type="match status" value="1"/>
</dbReference>
<keyword evidence="3" id="KW-0808">Transferase</keyword>
<protein>
    <recommendedName>
        <fullName evidence="2">histidine kinase</fullName>
        <ecNumber evidence="2">2.7.13.3</ecNumber>
    </recommendedName>
</protein>
<evidence type="ECO:0000256" key="4">
    <source>
        <dbReference type="ARBA" id="ARBA00023012"/>
    </source>
</evidence>
<proteinExistence type="predicted"/>
<evidence type="ECO:0000256" key="2">
    <source>
        <dbReference type="ARBA" id="ARBA00012438"/>
    </source>
</evidence>
<dbReference type="InterPro" id="IPR029016">
    <property type="entry name" value="GAF-like_dom_sf"/>
</dbReference>
<dbReference type="RefSeq" id="WP_268886663.1">
    <property type="nucleotide sequence ID" value="NZ_BNJF01000001.1"/>
</dbReference>
<dbReference type="InterPro" id="IPR005467">
    <property type="entry name" value="His_kinase_dom"/>
</dbReference>
<organism evidence="6 7">
    <name type="scientific">Ktedonospora formicarum</name>
    <dbReference type="NCBI Taxonomy" id="2778364"/>
    <lineage>
        <taxon>Bacteria</taxon>
        <taxon>Bacillati</taxon>
        <taxon>Chloroflexota</taxon>
        <taxon>Ktedonobacteria</taxon>
        <taxon>Ktedonobacterales</taxon>
        <taxon>Ktedonobacteraceae</taxon>
        <taxon>Ktedonospora</taxon>
    </lineage>
</organism>
<reference evidence="6" key="1">
    <citation type="submission" date="2020-10" db="EMBL/GenBank/DDBJ databases">
        <title>Taxonomic study of unclassified bacteria belonging to the class Ktedonobacteria.</title>
        <authorList>
            <person name="Yabe S."/>
            <person name="Wang C.M."/>
            <person name="Zheng Y."/>
            <person name="Sakai Y."/>
            <person name="Cavaletti L."/>
            <person name="Monciardini P."/>
            <person name="Donadio S."/>
        </authorList>
    </citation>
    <scope>NUCLEOTIDE SEQUENCE</scope>
    <source>
        <strain evidence="6">SOSP1-1</strain>
    </source>
</reference>
<dbReference type="GO" id="GO:0005886">
    <property type="term" value="C:plasma membrane"/>
    <property type="evidence" value="ECO:0007669"/>
    <property type="project" value="TreeGrafter"/>
</dbReference>
<keyword evidence="7" id="KW-1185">Reference proteome</keyword>
<dbReference type="Proteomes" id="UP000612362">
    <property type="component" value="Unassembled WGS sequence"/>
</dbReference>
<dbReference type="PANTHER" id="PTHR45569:SF1">
    <property type="entry name" value="SENSOR PROTEIN KDPD"/>
    <property type="match status" value="1"/>
</dbReference>
<dbReference type="EC" id="2.7.13.3" evidence="2"/>
<evidence type="ECO:0000259" key="5">
    <source>
        <dbReference type="PROSITE" id="PS50109"/>
    </source>
</evidence>
<dbReference type="Gene3D" id="3.30.450.40">
    <property type="match status" value="1"/>
</dbReference>
<sequence>MLYSASRELGEINDISQLEQGYQVVFRLTEYYSQGHIELCRYQEVSDTLQLVCASTRKPPYHLHIDERVYHILLKQRQQLVINDLTQASALLPLSPPPMEPQSLIALPIMFKGRLYGTLALTYHETRHFSTTDIDFYDSMAQQLGSTIHRLEAAQAHLESEQRAQAAEEVSLIGQSALELTHRLGNDLGLVETYITHVKHRLSKYDMSDAFIESKLDKTAESVRTVLDLSTELKEVLADPTSANDPIIISPRTLLEKVERESHLPAHITLRIEVDADINNVSVREGLVTAILRNLIANAIDAMRKQPKGLLVLRAFNSKDKVSIQVQDSGQGIDPQISHKIFSLFYSTKGSSGFGLWSARRNALRQNGDLWLEPPSKASGTIFTLRLPRG</sequence>
<dbReference type="Pfam" id="PF13185">
    <property type="entry name" value="GAF_2"/>
    <property type="match status" value="1"/>
</dbReference>
<dbReference type="EMBL" id="BNJF01000001">
    <property type="protein sequence ID" value="GHO45068.1"/>
    <property type="molecule type" value="Genomic_DNA"/>
</dbReference>
<evidence type="ECO:0000313" key="7">
    <source>
        <dbReference type="Proteomes" id="UP000612362"/>
    </source>
</evidence>
<dbReference type="InterPro" id="IPR052023">
    <property type="entry name" value="Histidine_kinase_KdpD"/>
</dbReference>
<gene>
    <name evidence="6" type="ORF">KSX_32310</name>
</gene>
<dbReference type="AlphaFoldDB" id="A0A8J3I1N8"/>
<dbReference type="Pfam" id="PF02518">
    <property type="entry name" value="HATPase_c"/>
    <property type="match status" value="1"/>
</dbReference>
<dbReference type="PANTHER" id="PTHR45569">
    <property type="entry name" value="SENSOR PROTEIN KDPD"/>
    <property type="match status" value="1"/>
</dbReference>
<accession>A0A8J3I1N8</accession>
<dbReference type="PROSITE" id="PS50109">
    <property type="entry name" value="HIS_KIN"/>
    <property type="match status" value="1"/>
</dbReference>
<dbReference type="SUPFAM" id="SSF55781">
    <property type="entry name" value="GAF domain-like"/>
    <property type="match status" value="1"/>
</dbReference>
<comment type="catalytic activity">
    <reaction evidence="1">
        <text>ATP + protein L-histidine = ADP + protein N-phospho-L-histidine.</text>
        <dbReference type="EC" id="2.7.13.3"/>
    </reaction>
</comment>